<dbReference type="PROSITE" id="PS50222">
    <property type="entry name" value="EF_HAND_2"/>
    <property type="match status" value="1"/>
</dbReference>
<name>A0A7S3T341_9SPIT</name>
<sequence>MNPQRQAITDKAFLKFDADGSGTIEAADLKGVYNADHHPKVISGEMTEDEVFLEFLQNFGDRNKDGRIDRHEWNDYYNAVSSSVDNDDHYIQLMKQAWGL</sequence>
<proteinExistence type="predicted"/>
<keyword evidence="3" id="KW-0106">Calcium</keyword>
<dbReference type="SUPFAM" id="SSF47473">
    <property type="entry name" value="EF-hand"/>
    <property type="match status" value="1"/>
</dbReference>
<organism evidence="5">
    <name type="scientific">Strombidinopsis acuminata</name>
    <dbReference type="NCBI Taxonomy" id="141414"/>
    <lineage>
        <taxon>Eukaryota</taxon>
        <taxon>Sar</taxon>
        <taxon>Alveolata</taxon>
        <taxon>Ciliophora</taxon>
        <taxon>Intramacronucleata</taxon>
        <taxon>Spirotrichea</taxon>
        <taxon>Choreotrichia</taxon>
        <taxon>Choreotrichida</taxon>
        <taxon>Strombidinopsidae</taxon>
        <taxon>Strombidinopsis</taxon>
    </lineage>
</organism>
<gene>
    <name evidence="5" type="ORF">SACU0126_LOCUS21377</name>
</gene>
<evidence type="ECO:0000256" key="2">
    <source>
        <dbReference type="ARBA" id="ARBA00022737"/>
    </source>
</evidence>
<dbReference type="GO" id="GO:0005509">
    <property type="term" value="F:calcium ion binding"/>
    <property type="evidence" value="ECO:0007669"/>
    <property type="project" value="InterPro"/>
</dbReference>
<evidence type="ECO:0000256" key="1">
    <source>
        <dbReference type="ARBA" id="ARBA00022723"/>
    </source>
</evidence>
<keyword evidence="1" id="KW-0479">Metal-binding</keyword>
<dbReference type="Pfam" id="PF13499">
    <property type="entry name" value="EF-hand_7"/>
    <property type="match status" value="1"/>
</dbReference>
<protein>
    <recommendedName>
        <fullName evidence="4">EF-hand domain-containing protein</fullName>
    </recommendedName>
</protein>
<dbReference type="InterPro" id="IPR002048">
    <property type="entry name" value="EF_hand_dom"/>
</dbReference>
<dbReference type="PROSITE" id="PS00018">
    <property type="entry name" value="EF_HAND_1"/>
    <property type="match status" value="2"/>
</dbReference>
<dbReference type="InterPro" id="IPR051581">
    <property type="entry name" value="Ca-bind"/>
</dbReference>
<reference evidence="5" key="1">
    <citation type="submission" date="2021-01" db="EMBL/GenBank/DDBJ databases">
        <authorList>
            <person name="Corre E."/>
            <person name="Pelletier E."/>
            <person name="Niang G."/>
            <person name="Scheremetjew M."/>
            <person name="Finn R."/>
            <person name="Kale V."/>
            <person name="Holt S."/>
            <person name="Cochrane G."/>
            <person name="Meng A."/>
            <person name="Brown T."/>
            <person name="Cohen L."/>
        </authorList>
    </citation>
    <scope>NUCLEOTIDE SEQUENCE</scope>
    <source>
        <strain evidence="5">SPMC142</strain>
    </source>
</reference>
<accession>A0A7S3T341</accession>
<dbReference type="Gene3D" id="1.10.238.10">
    <property type="entry name" value="EF-hand"/>
    <property type="match status" value="1"/>
</dbReference>
<keyword evidence="2" id="KW-0677">Repeat</keyword>
<dbReference type="InterPro" id="IPR018247">
    <property type="entry name" value="EF_Hand_1_Ca_BS"/>
</dbReference>
<dbReference type="CDD" id="cd00051">
    <property type="entry name" value="EFh"/>
    <property type="match status" value="1"/>
</dbReference>
<dbReference type="EMBL" id="HBIQ01067124">
    <property type="protein sequence ID" value="CAE0572390.1"/>
    <property type="molecule type" value="Transcribed_RNA"/>
</dbReference>
<feature type="domain" description="EF-hand" evidence="4">
    <location>
        <begin position="4"/>
        <end position="39"/>
    </location>
</feature>
<dbReference type="InterPro" id="IPR011992">
    <property type="entry name" value="EF-hand-dom_pair"/>
</dbReference>
<evidence type="ECO:0000256" key="3">
    <source>
        <dbReference type="ARBA" id="ARBA00022837"/>
    </source>
</evidence>
<evidence type="ECO:0000313" key="5">
    <source>
        <dbReference type="EMBL" id="CAE0572390.1"/>
    </source>
</evidence>
<dbReference type="AlphaFoldDB" id="A0A7S3T341"/>
<dbReference type="PANTHER" id="PTHR34524">
    <property type="entry name" value="CALCYPHOSIN"/>
    <property type="match status" value="1"/>
</dbReference>
<dbReference type="PANTHER" id="PTHR34524:SF6">
    <property type="entry name" value="CALCYPHOSINE LIKE"/>
    <property type="match status" value="1"/>
</dbReference>
<evidence type="ECO:0000259" key="4">
    <source>
        <dbReference type="PROSITE" id="PS50222"/>
    </source>
</evidence>